<proteinExistence type="predicted"/>
<keyword evidence="1" id="KW-0732">Signal</keyword>
<dbReference type="Proteomes" id="UP001652660">
    <property type="component" value="Chromosome 10e"/>
</dbReference>
<dbReference type="GO" id="GO:0007165">
    <property type="term" value="P:signal transduction"/>
    <property type="evidence" value="ECO:0007669"/>
    <property type="project" value="InterPro"/>
</dbReference>
<name>A0A6P6UKH2_COFAR</name>
<organism evidence="2 3">
    <name type="scientific">Coffea arabica</name>
    <name type="common">Arabian coffee</name>
    <dbReference type="NCBI Taxonomy" id="13443"/>
    <lineage>
        <taxon>Eukaryota</taxon>
        <taxon>Viridiplantae</taxon>
        <taxon>Streptophyta</taxon>
        <taxon>Embryophyta</taxon>
        <taxon>Tracheophyta</taxon>
        <taxon>Spermatophyta</taxon>
        <taxon>Magnoliopsida</taxon>
        <taxon>eudicotyledons</taxon>
        <taxon>Gunneridae</taxon>
        <taxon>Pentapetalae</taxon>
        <taxon>asterids</taxon>
        <taxon>lamiids</taxon>
        <taxon>Gentianales</taxon>
        <taxon>Rubiaceae</taxon>
        <taxon>Ixoroideae</taxon>
        <taxon>Gardenieae complex</taxon>
        <taxon>Bertiereae - Coffeeae clade</taxon>
        <taxon>Coffeeae</taxon>
        <taxon>Coffea</taxon>
    </lineage>
</organism>
<evidence type="ECO:0000313" key="3">
    <source>
        <dbReference type="RefSeq" id="XP_027090791.2"/>
    </source>
</evidence>
<keyword evidence="2" id="KW-1185">Reference proteome</keyword>
<dbReference type="OrthoDB" id="10373369at2759"/>
<dbReference type="RefSeq" id="XP_027090791.2">
    <property type="nucleotide sequence ID" value="XM_027234990.2"/>
</dbReference>
<sequence length="94" mass="10182">MKIHSIVLPLLSVTLLLSLLTPSLGQQPKLCPVTFPLPVKGACGSDGDFRCIDEALKRFAASQANNPSFAQQLSVSQLKLYVDMKGIPDVLMKQ</sequence>
<dbReference type="AlphaFoldDB" id="A0A6P6UKH2"/>
<accession>A0A6P6UKH2</accession>
<evidence type="ECO:0000256" key="1">
    <source>
        <dbReference type="SAM" id="SignalP"/>
    </source>
</evidence>
<feature type="signal peptide" evidence="1">
    <location>
        <begin position="1"/>
        <end position="25"/>
    </location>
</feature>
<gene>
    <name evidence="3" type="primary">LOC113711787</name>
</gene>
<feature type="chain" id="PRO_5045864262" evidence="1">
    <location>
        <begin position="26"/>
        <end position="94"/>
    </location>
</feature>
<reference evidence="2" key="1">
    <citation type="journal article" date="2025" name="Foods">
        <title>Unveiling the Microbial Signatures of Arabica Coffee Cherries: Insights into Ripeness Specific Diversity, Functional Traits, and Implications for Quality and Safety.</title>
        <authorList>
            <consortium name="RefSeq"/>
            <person name="Tenea G.N."/>
            <person name="Cifuentes V."/>
            <person name="Reyes P."/>
            <person name="Cevallos-Vallejos M."/>
        </authorList>
    </citation>
    <scope>NUCLEOTIDE SEQUENCE [LARGE SCALE GENOMIC DNA]</scope>
</reference>
<protein>
    <submittedName>
        <fullName evidence="3">Uncharacterized protein</fullName>
    </submittedName>
</protein>
<dbReference type="GO" id="GO:0005576">
    <property type="term" value="C:extracellular region"/>
    <property type="evidence" value="ECO:0007669"/>
    <property type="project" value="UniProtKB-SubCell"/>
</dbReference>
<dbReference type="GeneID" id="113711787"/>
<evidence type="ECO:0000313" key="2">
    <source>
        <dbReference type="Proteomes" id="UP001652660"/>
    </source>
</evidence>
<reference evidence="3" key="2">
    <citation type="submission" date="2025-08" db="UniProtKB">
        <authorList>
            <consortium name="RefSeq"/>
        </authorList>
    </citation>
    <scope>IDENTIFICATION</scope>
    <source>
        <tissue evidence="3">Leaves</tissue>
    </source>
</reference>